<dbReference type="InterPro" id="IPR013597">
    <property type="entry name" value="Mat_intron_G2"/>
</dbReference>
<sequence length="113" mass="13505">MKEKVLAFCQRIGEEIKALNGTTAEAIIRKLNPILRGFANYYKIGVSKETFAYISQRTWYYLWKWAKRKHPNKSNKWVKKQYFRTVDGDRWTFSCFPEVRGAKKETKKLIYSL</sequence>
<dbReference type="Proteomes" id="UP000320674">
    <property type="component" value="Unassembled WGS sequence"/>
</dbReference>
<reference evidence="2 3" key="1">
    <citation type="submission" date="2019-01" db="EMBL/GenBank/DDBJ databases">
        <title>Coherence of Microcystis species and biogeography revealed through population genomics.</title>
        <authorList>
            <person name="Perez-Carrascal O.M."/>
            <person name="Terrat Y."/>
            <person name="Giani A."/>
            <person name="Fortin N."/>
            <person name="Tromas N."/>
            <person name="Shapiro B.J."/>
        </authorList>
    </citation>
    <scope>NUCLEOTIDE SEQUENCE [LARGE SCALE GENOMIC DNA]</scope>
    <source>
        <strain evidence="2">Mv_BB_P_19951000_S68D</strain>
    </source>
</reference>
<proteinExistence type="predicted"/>
<evidence type="ECO:0000313" key="3">
    <source>
        <dbReference type="Proteomes" id="UP000320674"/>
    </source>
</evidence>
<evidence type="ECO:0000259" key="1">
    <source>
        <dbReference type="Pfam" id="PF08388"/>
    </source>
</evidence>
<protein>
    <recommendedName>
        <fullName evidence="1">Group II intron maturase-specific domain-containing protein</fullName>
    </recommendedName>
</protein>
<gene>
    <name evidence="2" type="ORF">EWV77_15565</name>
</gene>
<organism evidence="2 3">
    <name type="scientific">Microcystis viridis Mv_BB_P_19951000_S68D</name>
    <dbReference type="NCBI Taxonomy" id="2486270"/>
    <lineage>
        <taxon>Bacteria</taxon>
        <taxon>Bacillati</taxon>
        <taxon>Cyanobacteriota</taxon>
        <taxon>Cyanophyceae</taxon>
        <taxon>Oscillatoriophycideae</taxon>
        <taxon>Chroococcales</taxon>
        <taxon>Microcystaceae</taxon>
        <taxon>Microcystis</taxon>
    </lineage>
</organism>
<name>A0A552HIU0_MICVR</name>
<accession>A0A552HIU0</accession>
<evidence type="ECO:0000313" key="2">
    <source>
        <dbReference type="EMBL" id="TRU71157.1"/>
    </source>
</evidence>
<dbReference type="Pfam" id="PF08388">
    <property type="entry name" value="GIIM"/>
    <property type="match status" value="1"/>
</dbReference>
<dbReference type="EMBL" id="SFAZ01000225">
    <property type="protein sequence ID" value="TRU71157.1"/>
    <property type="molecule type" value="Genomic_DNA"/>
</dbReference>
<dbReference type="AlphaFoldDB" id="A0A552HIU0"/>
<feature type="domain" description="Group II intron maturase-specific" evidence="1">
    <location>
        <begin position="7"/>
        <end position="83"/>
    </location>
</feature>
<comment type="caution">
    <text evidence="2">The sequence shown here is derived from an EMBL/GenBank/DDBJ whole genome shotgun (WGS) entry which is preliminary data.</text>
</comment>